<evidence type="ECO:0000256" key="1">
    <source>
        <dbReference type="SAM" id="SignalP"/>
    </source>
</evidence>
<keyword evidence="3" id="KW-1185">Reference proteome</keyword>
<reference evidence="2 3" key="1">
    <citation type="submission" date="2023-04" db="EMBL/GenBank/DDBJ databases">
        <title>Two novel species of Flavobacterium.</title>
        <authorList>
            <person name="Liu Q."/>
            <person name="Xin Y.-H."/>
        </authorList>
    </citation>
    <scope>NUCLEOTIDE SEQUENCE [LARGE SCALE GENOMIC DNA]</scope>
    <source>
        <strain evidence="2 3">LB1P51</strain>
    </source>
</reference>
<evidence type="ECO:0000313" key="2">
    <source>
        <dbReference type="EMBL" id="MDI5895328.1"/>
    </source>
</evidence>
<dbReference type="InterPro" id="IPR008969">
    <property type="entry name" value="CarboxyPept-like_regulatory"/>
</dbReference>
<feature type="chain" id="PRO_5046196737" description="CarboxypepD_reg-like domain-containing protein" evidence="1">
    <location>
        <begin position="21"/>
        <end position="246"/>
    </location>
</feature>
<proteinExistence type="predicted"/>
<gene>
    <name evidence="2" type="ORF">QLS65_10530</name>
</gene>
<dbReference type="EMBL" id="JASCRZ010000004">
    <property type="protein sequence ID" value="MDI5895328.1"/>
    <property type="molecule type" value="Genomic_DNA"/>
</dbReference>
<accession>A0ABT6VAR4</accession>
<name>A0ABT6VAR4_9FLAO</name>
<evidence type="ECO:0008006" key="4">
    <source>
        <dbReference type="Google" id="ProtNLM"/>
    </source>
</evidence>
<organism evidence="2 3">
    <name type="scientific">Flavobacterium algoritolerans</name>
    <dbReference type="NCBI Taxonomy" id="3041254"/>
    <lineage>
        <taxon>Bacteria</taxon>
        <taxon>Pseudomonadati</taxon>
        <taxon>Bacteroidota</taxon>
        <taxon>Flavobacteriia</taxon>
        <taxon>Flavobacteriales</taxon>
        <taxon>Flavobacteriaceae</taxon>
        <taxon>Flavobacterium</taxon>
    </lineage>
</organism>
<dbReference type="SUPFAM" id="SSF49464">
    <property type="entry name" value="Carboxypeptidase regulatory domain-like"/>
    <property type="match status" value="1"/>
</dbReference>
<evidence type="ECO:0000313" key="3">
    <source>
        <dbReference type="Proteomes" id="UP001243403"/>
    </source>
</evidence>
<sequence length="246" mass="27522">MKTKLLASFFILFLHHIGLAQVSNRIQGQVLFDKTAATKVEVINSTSKTVILTDTDGKFAINIEINDVLVFVAKNHKIKEIKISVAVLNQGALKVTLSSKVEELKEVVVQSMPSIKLGKDAKWEQAKLDQYALEKNAKSLKNPGIYTGTIENGMNLMRIGGMIAKLFQKKNTDTEVKGPVLPFVEAAKTQIEPEFYTDTLQLQPEEIGKFLDFCNKDPKSKIIAEQQNVLSLQEFMSLKILHFKSK</sequence>
<protein>
    <recommendedName>
        <fullName evidence="4">CarboxypepD_reg-like domain-containing protein</fullName>
    </recommendedName>
</protein>
<dbReference type="RefSeq" id="WP_282717492.1">
    <property type="nucleotide sequence ID" value="NZ_JASCRZ010000004.1"/>
</dbReference>
<dbReference type="Proteomes" id="UP001243403">
    <property type="component" value="Unassembled WGS sequence"/>
</dbReference>
<keyword evidence="1" id="KW-0732">Signal</keyword>
<feature type="signal peptide" evidence="1">
    <location>
        <begin position="1"/>
        <end position="20"/>
    </location>
</feature>
<comment type="caution">
    <text evidence="2">The sequence shown here is derived from an EMBL/GenBank/DDBJ whole genome shotgun (WGS) entry which is preliminary data.</text>
</comment>